<dbReference type="Gene3D" id="3.40.50.720">
    <property type="entry name" value="NAD(P)-binding Rossmann-like Domain"/>
    <property type="match status" value="1"/>
</dbReference>
<dbReference type="Gene3D" id="3.30.360.10">
    <property type="entry name" value="Dihydrodipicolinate Reductase, domain 2"/>
    <property type="match status" value="1"/>
</dbReference>
<feature type="domain" description="Gfo/Idh/MocA-like oxidoreductase N-terminal" evidence="3">
    <location>
        <begin position="41"/>
        <end position="153"/>
    </location>
</feature>
<organism evidence="5 6">
    <name type="scientific">Planoprotostelium fungivorum</name>
    <dbReference type="NCBI Taxonomy" id="1890364"/>
    <lineage>
        <taxon>Eukaryota</taxon>
        <taxon>Amoebozoa</taxon>
        <taxon>Evosea</taxon>
        <taxon>Variosea</taxon>
        <taxon>Cavosteliida</taxon>
        <taxon>Cavosteliaceae</taxon>
        <taxon>Planoprotostelium</taxon>
    </lineage>
</organism>
<dbReference type="GO" id="GO:0006740">
    <property type="term" value="P:NADPH regeneration"/>
    <property type="evidence" value="ECO:0007669"/>
    <property type="project" value="TreeGrafter"/>
</dbReference>
<gene>
    <name evidence="5" type="ORF">PROFUN_01519</name>
</gene>
<dbReference type="STRING" id="1890364.A0A2P6NTF6"/>
<evidence type="ECO:0000259" key="4">
    <source>
        <dbReference type="Pfam" id="PF22725"/>
    </source>
</evidence>
<dbReference type="PANTHER" id="PTHR42840">
    <property type="entry name" value="NAD(P)-BINDING ROSSMANN-FOLD SUPERFAMILY PROTEIN-RELATED"/>
    <property type="match status" value="1"/>
</dbReference>
<reference evidence="5 6" key="1">
    <citation type="journal article" date="2018" name="Genome Biol. Evol.">
        <title>Multiple Roots of Fruiting Body Formation in Amoebozoa.</title>
        <authorList>
            <person name="Hillmann F."/>
            <person name="Forbes G."/>
            <person name="Novohradska S."/>
            <person name="Ferling I."/>
            <person name="Riege K."/>
            <person name="Groth M."/>
            <person name="Westermann M."/>
            <person name="Marz M."/>
            <person name="Spaller T."/>
            <person name="Winckler T."/>
            <person name="Schaap P."/>
            <person name="Glockner G."/>
        </authorList>
    </citation>
    <scope>NUCLEOTIDE SEQUENCE [LARGE SCALE GENOMIC DNA]</scope>
    <source>
        <strain evidence="5 6">Jena</strain>
    </source>
</reference>
<dbReference type="SUPFAM" id="SSF51735">
    <property type="entry name" value="NAD(P)-binding Rossmann-fold domains"/>
    <property type="match status" value="1"/>
</dbReference>
<evidence type="ECO:0000313" key="6">
    <source>
        <dbReference type="Proteomes" id="UP000241769"/>
    </source>
</evidence>
<dbReference type="AlphaFoldDB" id="A0A2P6NTF6"/>
<sequence>MEFLPVQTLGRLYVEFVACRSSIFPAGPVIANCYVGTTPYRLALVGLGRIGAVHFRNINANPRLELRYVIDVNAEKFAALAPTSKYVADFESIANDAELDGVVVCTPTGDHRRIILAALRAKKAVFCEKPISLNLEELDECYAESVKQNTPLLCGYQRRSDPSFFKLKQSCDSGDIGQVQIVKTMSRDNPVPTIAYLKISGGIFHDCGSHDIDLCRWITGEDPVEVFAAASCFNPEIKAIDDFDTIIVTLKFPSGKIGSIDLSRKAAYGYDQRIEVLGDKGMLQANNRQPTSVILFTESGALSDPNCYSFPQRYEHGYAIELDHFADILAGKTQPQLSHDDARKISIIADAAEESARSGKAVQIVYTPSKF</sequence>
<evidence type="ECO:0000256" key="1">
    <source>
        <dbReference type="ARBA" id="ARBA00010928"/>
    </source>
</evidence>
<dbReference type="InterPro" id="IPR055170">
    <property type="entry name" value="GFO_IDH_MocA-like_dom"/>
</dbReference>
<proteinExistence type="inferred from homology"/>
<protein>
    <submittedName>
        <fullName evidence="5">Uncharacterized protein</fullName>
    </submittedName>
</protein>
<dbReference type="PANTHER" id="PTHR42840:SF3">
    <property type="entry name" value="BINDING ROSSMANN FOLD OXIDOREDUCTASE, PUTATIVE (AFU_ORTHOLOGUE AFUA_2G10240)-RELATED"/>
    <property type="match status" value="1"/>
</dbReference>
<evidence type="ECO:0000313" key="5">
    <source>
        <dbReference type="EMBL" id="PRP87257.1"/>
    </source>
</evidence>
<name>A0A2P6NTF6_9EUKA</name>
<comment type="caution">
    <text evidence="5">The sequence shown here is derived from an EMBL/GenBank/DDBJ whole genome shotgun (WGS) entry which is preliminary data.</text>
</comment>
<dbReference type="GO" id="GO:0005737">
    <property type="term" value="C:cytoplasm"/>
    <property type="evidence" value="ECO:0007669"/>
    <property type="project" value="TreeGrafter"/>
</dbReference>
<dbReference type="Pfam" id="PF22725">
    <property type="entry name" value="GFO_IDH_MocA_C3"/>
    <property type="match status" value="1"/>
</dbReference>
<dbReference type="InParanoid" id="A0A2P6NTF6"/>
<accession>A0A2P6NTF6</accession>
<dbReference type="EMBL" id="MDYQ01000021">
    <property type="protein sequence ID" value="PRP87257.1"/>
    <property type="molecule type" value="Genomic_DNA"/>
</dbReference>
<dbReference type="InterPro" id="IPR036291">
    <property type="entry name" value="NAD(P)-bd_dom_sf"/>
</dbReference>
<dbReference type="Proteomes" id="UP000241769">
    <property type="component" value="Unassembled WGS sequence"/>
</dbReference>
<dbReference type="OrthoDB" id="64915at2759"/>
<evidence type="ECO:0000256" key="2">
    <source>
        <dbReference type="ARBA" id="ARBA00023002"/>
    </source>
</evidence>
<feature type="domain" description="GFO/IDH/MocA-like oxidoreductase" evidence="4">
    <location>
        <begin position="166"/>
        <end position="283"/>
    </location>
</feature>
<comment type="similarity">
    <text evidence="1">Belongs to the Gfo/Idh/MocA family.</text>
</comment>
<keyword evidence="6" id="KW-1185">Reference proteome</keyword>
<evidence type="ECO:0000259" key="3">
    <source>
        <dbReference type="Pfam" id="PF01408"/>
    </source>
</evidence>
<dbReference type="InterPro" id="IPR000683">
    <property type="entry name" value="Gfo/Idh/MocA-like_OxRdtase_N"/>
</dbReference>
<dbReference type="SUPFAM" id="SSF55347">
    <property type="entry name" value="Glyceraldehyde-3-phosphate dehydrogenase-like, C-terminal domain"/>
    <property type="match status" value="1"/>
</dbReference>
<dbReference type="GO" id="GO:0016491">
    <property type="term" value="F:oxidoreductase activity"/>
    <property type="evidence" value="ECO:0007669"/>
    <property type="project" value="UniProtKB-KW"/>
</dbReference>
<dbReference type="Pfam" id="PF01408">
    <property type="entry name" value="GFO_IDH_MocA"/>
    <property type="match status" value="1"/>
</dbReference>
<dbReference type="GO" id="GO:0000166">
    <property type="term" value="F:nucleotide binding"/>
    <property type="evidence" value="ECO:0007669"/>
    <property type="project" value="InterPro"/>
</dbReference>
<keyword evidence="2" id="KW-0560">Oxidoreductase</keyword>